<keyword evidence="9" id="KW-0413">Isomerase</keyword>
<dbReference type="SUPFAM" id="SSF52540">
    <property type="entry name" value="P-loop containing nucleoside triphosphate hydrolases"/>
    <property type="match status" value="1"/>
</dbReference>
<dbReference type="PROSITE" id="PS51193">
    <property type="entry name" value="HELICASE_ATP_BIND_2"/>
    <property type="match status" value="1"/>
</dbReference>
<dbReference type="InterPro" id="IPR014013">
    <property type="entry name" value="Helic_SF1/SF2_ATP-bd_DinG/Rad3"/>
</dbReference>
<name>A0A3A3EWM2_9GAMM</name>
<dbReference type="GO" id="GO:0003678">
    <property type="term" value="F:DNA helicase activity"/>
    <property type="evidence" value="ECO:0007669"/>
    <property type="project" value="InterPro"/>
</dbReference>
<dbReference type="GO" id="GO:0005524">
    <property type="term" value="F:ATP binding"/>
    <property type="evidence" value="ECO:0007669"/>
    <property type="project" value="UniProtKB-KW"/>
</dbReference>
<dbReference type="GO" id="GO:0016818">
    <property type="term" value="F:hydrolase activity, acting on acid anhydrides, in phosphorus-containing anhydrides"/>
    <property type="evidence" value="ECO:0007669"/>
    <property type="project" value="InterPro"/>
</dbReference>
<keyword evidence="7" id="KW-0411">Iron-sulfur</keyword>
<evidence type="ECO:0000259" key="11">
    <source>
        <dbReference type="PROSITE" id="PS51193"/>
    </source>
</evidence>
<evidence type="ECO:0000256" key="9">
    <source>
        <dbReference type="ARBA" id="ARBA00023235"/>
    </source>
</evidence>
<dbReference type="InterPro" id="IPR027417">
    <property type="entry name" value="P-loop_NTPase"/>
</dbReference>
<gene>
    <name evidence="12" type="ORF">D4741_20060</name>
</gene>
<dbReference type="GO" id="GO:0003677">
    <property type="term" value="F:DNA binding"/>
    <property type="evidence" value="ECO:0007669"/>
    <property type="project" value="UniProtKB-KW"/>
</dbReference>
<dbReference type="AlphaFoldDB" id="A0A3A3EWM2"/>
<dbReference type="InterPro" id="IPR045028">
    <property type="entry name" value="DinG/Rad3-like"/>
</dbReference>
<reference evidence="12 13" key="1">
    <citation type="submission" date="2018-09" db="EMBL/GenBank/DDBJ databases">
        <title>Identification of marine bacteria producing industrial enzymes.</title>
        <authorList>
            <person name="Cheng T.H."/>
            <person name="Saidin J."/>
            <person name="Muhd D.D."/>
            <person name="Isa M.N.M."/>
            <person name="Bakar M.F.A."/>
            <person name="Ismail N."/>
        </authorList>
    </citation>
    <scope>NUCLEOTIDE SEQUENCE [LARGE SCALE GENOMIC DNA]</scope>
    <source>
        <strain evidence="12 13">MNAD 1.6</strain>
    </source>
</reference>
<evidence type="ECO:0000256" key="1">
    <source>
        <dbReference type="ARBA" id="ARBA00022723"/>
    </source>
</evidence>
<keyword evidence="2" id="KW-0547">Nucleotide-binding</keyword>
<dbReference type="Gene3D" id="3.40.50.300">
    <property type="entry name" value="P-loop containing nucleotide triphosphate hydrolases"/>
    <property type="match status" value="2"/>
</dbReference>
<accession>A0A3A3EWM2</accession>
<evidence type="ECO:0000256" key="10">
    <source>
        <dbReference type="ARBA" id="ARBA00038058"/>
    </source>
</evidence>
<protein>
    <submittedName>
        <fullName evidence="12">ATP-dependent DNA helicase</fullName>
    </submittedName>
</protein>
<dbReference type="SMART" id="SM00491">
    <property type="entry name" value="HELICc2"/>
    <property type="match status" value="1"/>
</dbReference>
<dbReference type="Pfam" id="PF06733">
    <property type="entry name" value="DEAD_2"/>
    <property type="match status" value="1"/>
</dbReference>
<dbReference type="PANTHER" id="PTHR11472:SF34">
    <property type="entry name" value="REGULATOR OF TELOMERE ELONGATION HELICASE 1"/>
    <property type="match status" value="1"/>
</dbReference>
<keyword evidence="1" id="KW-0479">Metal-binding</keyword>
<evidence type="ECO:0000256" key="6">
    <source>
        <dbReference type="ARBA" id="ARBA00023004"/>
    </source>
</evidence>
<evidence type="ECO:0000256" key="5">
    <source>
        <dbReference type="ARBA" id="ARBA00022840"/>
    </source>
</evidence>
<dbReference type="PANTHER" id="PTHR11472">
    <property type="entry name" value="DNA REPAIR DEAD HELICASE RAD3/XP-D SUBFAMILY MEMBER"/>
    <property type="match status" value="1"/>
</dbReference>
<dbReference type="InterPro" id="IPR010614">
    <property type="entry name" value="RAD3-like_helicase_DEAD"/>
</dbReference>
<dbReference type="InterPro" id="IPR006555">
    <property type="entry name" value="ATP-dep_Helicase_C"/>
</dbReference>
<evidence type="ECO:0000256" key="3">
    <source>
        <dbReference type="ARBA" id="ARBA00022801"/>
    </source>
</evidence>
<keyword evidence="4 12" id="KW-0347">Helicase</keyword>
<dbReference type="EMBL" id="QYSE01000009">
    <property type="protein sequence ID" value="RJF32068.1"/>
    <property type="molecule type" value="Genomic_DNA"/>
</dbReference>
<keyword evidence="8" id="KW-0238">DNA-binding</keyword>
<evidence type="ECO:0000313" key="13">
    <source>
        <dbReference type="Proteomes" id="UP000265938"/>
    </source>
</evidence>
<keyword evidence="3" id="KW-0378">Hydrolase</keyword>
<organism evidence="12 13">
    <name type="scientific">Pseudoalteromonas gelatinilytica</name>
    <dbReference type="NCBI Taxonomy" id="1703256"/>
    <lineage>
        <taxon>Bacteria</taxon>
        <taxon>Pseudomonadati</taxon>
        <taxon>Pseudomonadota</taxon>
        <taxon>Gammaproteobacteria</taxon>
        <taxon>Alteromonadales</taxon>
        <taxon>Pseudoalteromonadaceae</taxon>
        <taxon>Pseudoalteromonas</taxon>
    </lineage>
</organism>
<evidence type="ECO:0000256" key="4">
    <source>
        <dbReference type="ARBA" id="ARBA00022806"/>
    </source>
</evidence>
<keyword evidence="5" id="KW-0067">ATP-binding</keyword>
<evidence type="ECO:0000256" key="8">
    <source>
        <dbReference type="ARBA" id="ARBA00023125"/>
    </source>
</evidence>
<keyword evidence="6" id="KW-0408">Iron</keyword>
<evidence type="ECO:0000313" key="12">
    <source>
        <dbReference type="EMBL" id="RJF32068.1"/>
    </source>
</evidence>
<dbReference type="GO" id="GO:0046872">
    <property type="term" value="F:metal ion binding"/>
    <property type="evidence" value="ECO:0007669"/>
    <property type="project" value="UniProtKB-KW"/>
</dbReference>
<evidence type="ECO:0000256" key="2">
    <source>
        <dbReference type="ARBA" id="ARBA00022741"/>
    </source>
</evidence>
<comment type="caution">
    <text evidence="12">The sequence shown here is derived from an EMBL/GenBank/DDBJ whole genome shotgun (WGS) entry which is preliminary data.</text>
</comment>
<dbReference type="Pfam" id="PF13307">
    <property type="entry name" value="Helicase_C_2"/>
    <property type="match status" value="1"/>
</dbReference>
<sequence>MMLSVIIKRTFVPGGFPIKYIDEIFKAIDLLNVDSKYVPREGQENLMLDIGEAMQGEAVLMAEAGVGIGKSFAYLIPGLIRSKRLKKPLIVSSSSIQLTEQLVGDIEAVSQILSTNFTYVVGKGRTNYLCYARYKSGNKHKDLTDILTLQEEWKTGFIKPMEKKKWCVDNCLFNQCEYRNSCDFYNMRQNLKPRYTSSVDCIIVNHNLLVEDLKKKVKLHQPGLIQEGHSIVLDEAHKFEDIVRDAFNIKINIKMVKRMERAIKDLEFDLGLNLKTMRLLTEFLEDFNRELIKIYAIEGKYILGNRLDIKELMSMKFKDMNLLLAKFNTMKSELRYLDFKDSKEKVYDELDEMIGTIIDYFESIGPEVSVYWAIYEKIFDVNGLALCSAPKEINKIIYELLFENQKSIILTSATLGGNVPINSAINQNRAYYEYQTQALGLPESTIYSTPQKSPYNYEENTLVYLPSMDIDVREDSMSNDIANEIIQLANIMDGRTLILFTSKKQMESVYGGMLLRKDTFTWKLLKQEDNGSVNRLREEFSSQKAVLLSTGAFWEGINIKGPELSCLIVVKLPYPVPDPVIKYKASTNPLVHEAEMMIKLKQGTGRLIRSEMDLGIIAILDHRIKAKKYILQSLPFRNVTEEISVVKGFVENKMAQYLSEQR</sequence>
<evidence type="ECO:0000256" key="7">
    <source>
        <dbReference type="ARBA" id="ARBA00023014"/>
    </source>
</evidence>
<dbReference type="GO" id="GO:0051536">
    <property type="term" value="F:iron-sulfur cluster binding"/>
    <property type="evidence" value="ECO:0007669"/>
    <property type="project" value="UniProtKB-KW"/>
</dbReference>
<proteinExistence type="inferred from homology"/>
<comment type="similarity">
    <text evidence="10">Belongs to the helicase family. DinG subfamily.</text>
</comment>
<dbReference type="Proteomes" id="UP000265938">
    <property type="component" value="Unassembled WGS sequence"/>
</dbReference>
<dbReference type="GO" id="GO:0006139">
    <property type="term" value="P:nucleobase-containing compound metabolic process"/>
    <property type="evidence" value="ECO:0007669"/>
    <property type="project" value="InterPro"/>
</dbReference>
<feature type="domain" description="Helicase ATP-binding" evidence="11">
    <location>
        <begin position="29"/>
        <end position="295"/>
    </location>
</feature>